<dbReference type="RefSeq" id="WP_217151341.1">
    <property type="nucleotide sequence ID" value="NZ_JAFMOY010000133.1"/>
</dbReference>
<protein>
    <submittedName>
        <fullName evidence="4">DUF3251 domain-containing protein</fullName>
    </submittedName>
</protein>
<comment type="caution">
    <text evidence="4">The sequence shown here is derived from an EMBL/GenBank/DDBJ whole genome shotgun (WGS) entry which is preliminary data.</text>
</comment>
<keyword evidence="5" id="KW-1185">Reference proteome</keyword>
<feature type="coiled-coil region" evidence="1">
    <location>
        <begin position="27"/>
        <end position="54"/>
    </location>
</feature>
<dbReference type="PROSITE" id="PS51257">
    <property type="entry name" value="PROKAR_LIPOPROTEIN"/>
    <property type="match status" value="1"/>
</dbReference>
<evidence type="ECO:0000313" key="4">
    <source>
        <dbReference type="EMBL" id="MBU9848153.1"/>
    </source>
</evidence>
<evidence type="ECO:0000259" key="3">
    <source>
        <dbReference type="Pfam" id="PF11622"/>
    </source>
</evidence>
<evidence type="ECO:0000256" key="1">
    <source>
        <dbReference type="SAM" id="Coils"/>
    </source>
</evidence>
<feature type="signal peptide" evidence="2">
    <location>
        <begin position="1"/>
        <end position="23"/>
    </location>
</feature>
<dbReference type="NCBIfam" id="NF008575">
    <property type="entry name" value="PRK11530.1"/>
    <property type="match status" value="1"/>
</dbReference>
<name>A0ABS6LMQ9_9GAMM</name>
<evidence type="ECO:0000313" key="5">
    <source>
        <dbReference type="Proteomes" id="UP000739284"/>
    </source>
</evidence>
<keyword evidence="1" id="KW-0175">Coiled coil</keyword>
<accession>A0ABS6LMQ9</accession>
<feature type="domain" description="DUF3251" evidence="3">
    <location>
        <begin position="20"/>
        <end position="177"/>
    </location>
</feature>
<dbReference type="EMBL" id="JAFMOY010000133">
    <property type="protein sequence ID" value="MBU9848153.1"/>
    <property type="molecule type" value="Genomic_DNA"/>
</dbReference>
<dbReference type="Pfam" id="PF11622">
    <property type="entry name" value="DUF3251"/>
    <property type="match status" value="1"/>
</dbReference>
<reference evidence="4 5" key="1">
    <citation type="submission" date="2021-03" db="EMBL/GenBank/DDBJ databases">
        <title>Five novel Rahnella species.</title>
        <authorList>
            <person name="Brady C."/>
            <person name="Asselin J."/>
            <person name="Beer S."/>
            <person name="Bruberg M.B."/>
            <person name="Crampton B."/>
            <person name="Venter S."/>
            <person name="Arnold D."/>
            <person name="Denman S."/>
        </authorList>
    </citation>
    <scope>NUCLEOTIDE SEQUENCE [LARGE SCALE GENOMIC DNA]</scope>
    <source>
        <strain evidence="4 5">FRB 231</strain>
    </source>
</reference>
<proteinExistence type="predicted"/>
<feature type="chain" id="PRO_5047488016" evidence="2">
    <location>
        <begin position="24"/>
        <end position="195"/>
    </location>
</feature>
<gene>
    <name evidence="4" type="ORF">J1784_24500</name>
</gene>
<sequence length="195" mass="20852">MTKHPRFLLACAALFSLAGCAQQNPQMPELKTEVGQLNQKLQRLTDLATALEQQTTLNRQSTNGVYLLPAAKSAALLKSDIGQLEVQLTRVAPDATGVQAVLEIKNTSGQPLPPFTASLSWGQLDPVTGKPLTVDMQTQMITVEPNLMPGPVKTVEVKFNQVTVDTLGFVHLHNIVATPQAQPVVANTAAPVVAK</sequence>
<dbReference type="Proteomes" id="UP000739284">
    <property type="component" value="Unassembled WGS sequence"/>
</dbReference>
<evidence type="ECO:0000256" key="2">
    <source>
        <dbReference type="SAM" id="SignalP"/>
    </source>
</evidence>
<dbReference type="InterPro" id="IPR021658">
    <property type="entry name" value="DUF3251"/>
</dbReference>
<keyword evidence="2" id="KW-0732">Signal</keyword>
<organism evidence="4 5">
    <name type="scientific">Rahnella ecdela</name>
    <dbReference type="NCBI Taxonomy" id="2816250"/>
    <lineage>
        <taxon>Bacteria</taxon>
        <taxon>Pseudomonadati</taxon>
        <taxon>Pseudomonadota</taxon>
        <taxon>Gammaproteobacteria</taxon>
        <taxon>Enterobacterales</taxon>
        <taxon>Yersiniaceae</taxon>
        <taxon>Rahnella</taxon>
    </lineage>
</organism>